<proteinExistence type="predicted"/>
<name>A0ABS3Z2J1_9BACT</name>
<dbReference type="Proteomes" id="UP000677244">
    <property type="component" value="Unassembled WGS sequence"/>
</dbReference>
<dbReference type="EMBL" id="JAGHKO010000010">
    <property type="protein sequence ID" value="MBO9203621.1"/>
    <property type="molecule type" value="Genomic_DNA"/>
</dbReference>
<reference evidence="1 2" key="1">
    <citation type="submission" date="2021-03" db="EMBL/GenBank/DDBJ databases">
        <title>Assistant Professor.</title>
        <authorList>
            <person name="Huq M.A."/>
        </authorList>
    </citation>
    <scope>NUCLEOTIDE SEQUENCE [LARGE SCALE GENOMIC DNA]</scope>
    <source>
        <strain evidence="1 2">MAH-29</strain>
    </source>
</reference>
<organism evidence="1 2">
    <name type="scientific">Niastella soli</name>
    <dbReference type="NCBI Taxonomy" id="2821487"/>
    <lineage>
        <taxon>Bacteria</taxon>
        <taxon>Pseudomonadati</taxon>
        <taxon>Bacteroidota</taxon>
        <taxon>Chitinophagia</taxon>
        <taxon>Chitinophagales</taxon>
        <taxon>Chitinophagaceae</taxon>
        <taxon>Niastella</taxon>
    </lineage>
</organism>
<accession>A0ABS3Z2J1</accession>
<evidence type="ECO:0000313" key="1">
    <source>
        <dbReference type="EMBL" id="MBO9203621.1"/>
    </source>
</evidence>
<evidence type="ECO:0000313" key="2">
    <source>
        <dbReference type="Proteomes" id="UP000677244"/>
    </source>
</evidence>
<keyword evidence="2" id="KW-1185">Reference proteome</keyword>
<evidence type="ECO:0008006" key="3">
    <source>
        <dbReference type="Google" id="ProtNLM"/>
    </source>
</evidence>
<sequence>MIEFTECYYFDHIYTHADGRDWDVAPVASSQTGFVVSKYDGYARTVTRIDLILLKEEERRMDELYELALNVKEKKAGLDIIKSRYGLNTKQLLIFLKVIQKETFDRLTVTAKLEEIIKNIRQHKYPGESY</sequence>
<comment type="caution">
    <text evidence="1">The sequence shown here is derived from an EMBL/GenBank/DDBJ whole genome shotgun (WGS) entry which is preliminary data.</text>
</comment>
<gene>
    <name evidence="1" type="ORF">J7I42_25275</name>
</gene>
<protein>
    <recommendedName>
        <fullName evidence="3">ANTAR domain-containing protein</fullName>
    </recommendedName>
</protein>
<dbReference type="RefSeq" id="WP_209141672.1">
    <property type="nucleotide sequence ID" value="NZ_JAGHKO010000010.1"/>
</dbReference>